<dbReference type="SUPFAM" id="SSF48264">
    <property type="entry name" value="Cytochrome P450"/>
    <property type="match status" value="1"/>
</dbReference>
<gene>
    <name evidence="12" type="ORF">F511_40915</name>
</gene>
<dbReference type="PROSITE" id="PS00086">
    <property type="entry name" value="CYTOCHROME_P450"/>
    <property type="match status" value="1"/>
</dbReference>
<dbReference type="PRINTS" id="PR00385">
    <property type="entry name" value="P450"/>
</dbReference>
<dbReference type="OrthoDB" id="2789670at2759"/>
<proteinExistence type="inferred from homology"/>
<comment type="similarity">
    <text evidence="3 11">Belongs to the cytochrome P450 family.</text>
</comment>
<keyword evidence="5 10" id="KW-0479">Metal-binding</keyword>
<dbReference type="InterPro" id="IPR001128">
    <property type="entry name" value="Cyt_P450"/>
</dbReference>
<dbReference type="GO" id="GO:0016020">
    <property type="term" value="C:membrane"/>
    <property type="evidence" value="ECO:0007669"/>
    <property type="project" value="UniProtKB-SubCell"/>
</dbReference>
<dbReference type="PANTHER" id="PTHR47943">
    <property type="entry name" value="CYTOCHROME P450 93A3-LIKE"/>
    <property type="match status" value="1"/>
</dbReference>
<dbReference type="Proteomes" id="UP000250235">
    <property type="component" value="Unassembled WGS sequence"/>
</dbReference>
<name>A0A2Z7DEC0_9LAMI</name>
<sequence length="435" mass="49385">MQTKFGSVRTIIVSSPAAAELFLKTYDHVFCDRPHHEAAYYLSHGQKNIVFGKYGPYWRNMRKLEQCTLELLTSVKIKQFQPMRKSEVGLFVDSLKRGGAIGAAVDMSVRIANLSADVTCLMVFGKKYEDKDLNERGFKAVMKATMEEAAALNIGDYFPYLRFLDLQGSAKRLKGLSKIFDGFLEKIIDEHVERKKEENQAKDFVDTMMEIMESGNAGFEFDRRHVKAVLLDMLLAGMDTSAAAIEWTLSEVIRHPRVMKELQKELQEVVGMDQMVDESHLSQLKYLECVVKEAFRLHPVGPLLIHESMEDCVVDGFDIPKRSRVLVNVWAIGRDPSVWIEPEKFSPERFQGTNMDLRGHSYMLIPFGSGRRGCPGLQLGLTVVQLVVAQLVHCFDWHLPNSLSPGSLDMSEHFGLVTVRANHLMAIPTYRLHEK</sequence>
<feature type="binding site" description="axial binding residue" evidence="10">
    <location>
        <position position="374"/>
    </location>
    <ligand>
        <name>heme</name>
        <dbReference type="ChEBI" id="CHEBI:30413"/>
    </ligand>
    <ligandPart>
        <name>Fe</name>
        <dbReference type="ChEBI" id="CHEBI:18248"/>
    </ligandPart>
</feature>
<dbReference type="InterPro" id="IPR036396">
    <property type="entry name" value="Cyt_P450_sf"/>
</dbReference>
<dbReference type="EMBL" id="KQ988556">
    <property type="protein sequence ID" value="KZV55437.1"/>
    <property type="molecule type" value="Genomic_DNA"/>
</dbReference>
<evidence type="ECO:0000256" key="5">
    <source>
        <dbReference type="ARBA" id="ARBA00022723"/>
    </source>
</evidence>
<dbReference type="InterPro" id="IPR002401">
    <property type="entry name" value="Cyt_P450_E_grp-I"/>
</dbReference>
<keyword evidence="9" id="KW-0472">Membrane</keyword>
<evidence type="ECO:0000256" key="9">
    <source>
        <dbReference type="ARBA" id="ARBA00023136"/>
    </source>
</evidence>
<dbReference type="InterPro" id="IPR017972">
    <property type="entry name" value="Cyt_P450_CS"/>
</dbReference>
<dbReference type="CDD" id="cd11072">
    <property type="entry name" value="CYP71-like"/>
    <property type="match status" value="1"/>
</dbReference>
<keyword evidence="8 11" id="KW-0503">Monooxygenase</keyword>
<keyword evidence="6 11" id="KW-0560">Oxidoreductase</keyword>
<comment type="cofactor">
    <cofactor evidence="1 10">
        <name>heme</name>
        <dbReference type="ChEBI" id="CHEBI:30413"/>
    </cofactor>
</comment>
<dbReference type="GO" id="GO:0020037">
    <property type="term" value="F:heme binding"/>
    <property type="evidence" value="ECO:0007669"/>
    <property type="project" value="InterPro"/>
</dbReference>
<dbReference type="Pfam" id="PF00067">
    <property type="entry name" value="p450"/>
    <property type="match status" value="1"/>
</dbReference>
<dbReference type="GO" id="GO:0016705">
    <property type="term" value="F:oxidoreductase activity, acting on paired donors, with incorporation or reduction of molecular oxygen"/>
    <property type="evidence" value="ECO:0007669"/>
    <property type="project" value="InterPro"/>
</dbReference>
<protein>
    <recommendedName>
        <fullName evidence="14">Cytochrome P450 CYP736A12-like</fullName>
    </recommendedName>
</protein>
<dbReference type="AlphaFoldDB" id="A0A2Z7DEC0"/>
<evidence type="ECO:0000256" key="1">
    <source>
        <dbReference type="ARBA" id="ARBA00001971"/>
    </source>
</evidence>
<keyword evidence="7 10" id="KW-0408">Iron</keyword>
<evidence type="ECO:0000256" key="2">
    <source>
        <dbReference type="ARBA" id="ARBA00004167"/>
    </source>
</evidence>
<dbReference type="GO" id="GO:0004497">
    <property type="term" value="F:monooxygenase activity"/>
    <property type="evidence" value="ECO:0007669"/>
    <property type="project" value="UniProtKB-KW"/>
</dbReference>
<evidence type="ECO:0000256" key="7">
    <source>
        <dbReference type="ARBA" id="ARBA00023004"/>
    </source>
</evidence>
<dbReference type="FunFam" id="1.10.630.10:FF:000204">
    <property type="entry name" value="Uncharacterized protein"/>
    <property type="match status" value="1"/>
</dbReference>
<evidence type="ECO:0000313" key="13">
    <source>
        <dbReference type="Proteomes" id="UP000250235"/>
    </source>
</evidence>
<accession>A0A2Z7DEC0</accession>
<dbReference type="PANTHER" id="PTHR47943:SF2">
    <property type="entry name" value="CYTOCHROME P450"/>
    <property type="match status" value="1"/>
</dbReference>
<organism evidence="12 13">
    <name type="scientific">Dorcoceras hygrometricum</name>
    <dbReference type="NCBI Taxonomy" id="472368"/>
    <lineage>
        <taxon>Eukaryota</taxon>
        <taxon>Viridiplantae</taxon>
        <taxon>Streptophyta</taxon>
        <taxon>Embryophyta</taxon>
        <taxon>Tracheophyta</taxon>
        <taxon>Spermatophyta</taxon>
        <taxon>Magnoliopsida</taxon>
        <taxon>eudicotyledons</taxon>
        <taxon>Gunneridae</taxon>
        <taxon>Pentapetalae</taxon>
        <taxon>asterids</taxon>
        <taxon>lamiids</taxon>
        <taxon>Lamiales</taxon>
        <taxon>Gesneriaceae</taxon>
        <taxon>Didymocarpoideae</taxon>
        <taxon>Trichosporeae</taxon>
        <taxon>Loxocarpinae</taxon>
        <taxon>Dorcoceras</taxon>
    </lineage>
</organism>
<dbReference type="GO" id="GO:0005506">
    <property type="term" value="F:iron ion binding"/>
    <property type="evidence" value="ECO:0007669"/>
    <property type="project" value="InterPro"/>
</dbReference>
<reference evidence="12 13" key="1">
    <citation type="journal article" date="2015" name="Proc. Natl. Acad. Sci. U.S.A.">
        <title>The resurrection genome of Boea hygrometrica: A blueprint for survival of dehydration.</title>
        <authorList>
            <person name="Xiao L."/>
            <person name="Yang G."/>
            <person name="Zhang L."/>
            <person name="Yang X."/>
            <person name="Zhao S."/>
            <person name="Ji Z."/>
            <person name="Zhou Q."/>
            <person name="Hu M."/>
            <person name="Wang Y."/>
            <person name="Chen M."/>
            <person name="Xu Y."/>
            <person name="Jin H."/>
            <person name="Xiao X."/>
            <person name="Hu G."/>
            <person name="Bao F."/>
            <person name="Hu Y."/>
            <person name="Wan P."/>
            <person name="Li L."/>
            <person name="Deng X."/>
            <person name="Kuang T."/>
            <person name="Xiang C."/>
            <person name="Zhu J.K."/>
            <person name="Oliver M.J."/>
            <person name="He Y."/>
        </authorList>
    </citation>
    <scope>NUCLEOTIDE SEQUENCE [LARGE SCALE GENOMIC DNA]</scope>
    <source>
        <strain evidence="13">cv. XS01</strain>
    </source>
</reference>
<evidence type="ECO:0000256" key="8">
    <source>
        <dbReference type="ARBA" id="ARBA00023033"/>
    </source>
</evidence>
<evidence type="ECO:0008006" key="14">
    <source>
        <dbReference type="Google" id="ProtNLM"/>
    </source>
</evidence>
<dbReference type="PRINTS" id="PR00463">
    <property type="entry name" value="EP450I"/>
</dbReference>
<evidence type="ECO:0000256" key="4">
    <source>
        <dbReference type="ARBA" id="ARBA00022617"/>
    </source>
</evidence>
<evidence type="ECO:0000256" key="3">
    <source>
        <dbReference type="ARBA" id="ARBA00010617"/>
    </source>
</evidence>
<evidence type="ECO:0000313" key="12">
    <source>
        <dbReference type="EMBL" id="KZV55437.1"/>
    </source>
</evidence>
<dbReference type="Gene3D" id="1.10.630.10">
    <property type="entry name" value="Cytochrome P450"/>
    <property type="match status" value="1"/>
</dbReference>
<comment type="subcellular location">
    <subcellularLocation>
        <location evidence="2">Membrane</location>
        <topology evidence="2">Single-pass membrane protein</topology>
    </subcellularLocation>
</comment>
<evidence type="ECO:0000256" key="6">
    <source>
        <dbReference type="ARBA" id="ARBA00023002"/>
    </source>
</evidence>
<keyword evidence="13" id="KW-1185">Reference proteome</keyword>
<evidence type="ECO:0000256" key="10">
    <source>
        <dbReference type="PIRSR" id="PIRSR602401-1"/>
    </source>
</evidence>
<keyword evidence="4 10" id="KW-0349">Heme</keyword>
<evidence type="ECO:0000256" key="11">
    <source>
        <dbReference type="RuleBase" id="RU000461"/>
    </source>
</evidence>